<sequence>MERLMMKIAGRNGRFSRLLLPSRHSFAPNLSSISQFLVPPAESHHPKTEEPSSDFSVYVSCKSPIFACKLQNELPYPNIDVVCANSIISSFMKIGEISIAKKIFYNVPVRDVVTWNSLIGGYVKNASFQEALNTFREMLRMNIEPDGFTFSSTVAACAKLGALDHAKWVHGVMIEKRVELNYILSAALIDMYAKCGKVNKAKEIFAGVQHTDVSIWNAMINGLAIHGLAFDAIAIFSMMEVENISPDSVTFIGILTACSHRGLVEQGRKYFDLMKTRYSIKPELEHYGAMVDLLGRAGQLGEAYAVIKGMTVEPDIVIWRALLSACRIHKNSELGEVALMKMSHLGSEEYILLSNIYCSDEKWVSAENVRHMMKKKGIRKISGKSWLESNGSIHQFSAGDKSHPDSKLIYRLLEGLIQRTRLEGYISETDLVLMDVSEEEKEQNLNYHSEKLALAYGILRSGPGTEILITKNLRTCPDCHSWIKVVSKVLNRVITVRDRIRFHRFEGGVCTCGVQTVQPRSQILAAEMVEHLYKKDLRQHYPTLCLRKAAPGEEVTLTPFLQILISSADWQQFPLSTSRTVQEQHLDVFHLFLSYKTIIITVENSSRTAARRIFIHYIPKQR</sequence>
<keyword evidence="2" id="KW-1185">Reference proteome</keyword>
<protein>
    <submittedName>
        <fullName evidence="1">Uncharacterized protein</fullName>
    </submittedName>
</protein>
<dbReference type="EMBL" id="CM044706">
    <property type="protein sequence ID" value="KAI5660330.1"/>
    <property type="molecule type" value="Genomic_DNA"/>
</dbReference>
<reference evidence="2" key="1">
    <citation type="journal article" date="2023" name="Nat. Plants">
        <title>Single-cell RNA sequencing provides a high-resolution roadmap for understanding the multicellular compartmentation of specialized metabolism.</title>
        <authorList>
            <person name="Sun S."/>
            <person name="Shen X."/>
            <person name="Li Y."/>
            <person name="Li Y."/>
            <person name="Wang S."/>
            <person name="Li R."/>
            <person name="Zhang H."/>
            <person name="Shen G."/>
            <person name="Guo B."/>
            <person name="Wei J."/>
            <person name="Xu J."/>
            <person name="St-Pierre B."/>
            <person name="Chen S."/>
            <person name="Sun C."/>
        </authorList>
    </citation>
    <scope>NUCLEOTIDE SEQUENCE [LARGE SCALE GENOMIC DNA]</scope>
</reference>
<evidence type="ECO:0000313" key="1">
    <source>
        <dbReference type="EMBL" id="KAI5660330.1"/>
    </source>
</evidence>
<comment type="caution">
    <text evidence="1">The sequence shown here is derived from an EMBL/GenBank/DDBJ whole genome shotgun (WGS) entry which is preliminary data.</text>
</comment>
<accession>A0ACC0AIX1</accession>
<organism evidence="1 2">
    <name type="scientific">Catharanthus roseus</name>
    <name type="common">Madagascar periwinkle</name>
    <name type="synonym">Vinca rosea</name>
    <dbReference type="NCBI Taxonomy" id="4058"/>
    <lineage>
        <taxon>Eukaryota</taxon>
        <taxon>Viridiplantae</taxon>
        <taxon>Streptophyta</taxon>
        <taxon>Embryophyta</taxon>
        <taxon>Tracheophyta</taxon>
        <taxon>Spermatophyta</taxon>
        <taxon>Magnoliopsida</taxon>
        <taxon>eudicotyledons</taxon>
        <taxon>Gunneridae</taxon>
        <taxon>Pentapetalae</taxon>
        <taxon>asterids</taxon>
        <taxon>lamiids</taxon>
        <taxon>Gentianales</taxon>
        <taxon>Apocynaceae</taxon>
        <taxon>Rauvolfioideae</taxon>
        <taxon>Vinceae</taxon>
        <taxon>Catharanthinae</taxon>
        <taxon>Catharanthus</taxon>
    </lineage>
</organism>
<evidence type="ECO:0000313" key="2">
    <source>
        <dbReference type="Proteomes" id="UP001060085"/>
    </source>
</evidence>
<proteinExistence type="predicted"/>
<gene>
    <name evidence="1" type="ORF">M9H77_29123</name>
</gene>
<dbReference type="Proteomes" id="UP001060085">
    <property type="component" value="Linkage Group LG06"/>
</dbReference>
<name>A0ACC0AIX1_CATRO</name>